<feature type="transmembrane region" description="Helical" evidence="1">
    <location>
        <begin position="130"/>
        <end position="151"/>
    </location>
</feature>
<protein>
    <submittedName>
        <fullName evidence="2">Uncharacterized protein</fullName>
    </submittedName>
</protein>
<name>A0A8J2TK46_9BACI</name>
<comment type="caution">
    <text evidence="2">The sequence shown here is derived from an EMBL/GenBank/DDBJ whole genome shotgun (WGS) entry which is preliminary data.</text>
</comment>
<keyword evidence="3" id="KW-1185">Reference proteome</keyword>
<keyword evidence="1" id="KW-1133">Transmembrane helix</keyword>
<evidence type="ECO:0000313" key="3">
    <source>
        <dbReference type="Proteomes" id="UP000602050"/>
    </source>
</evidence>
<evidence type="ECO:0000256" key="1">
    <source>
        <dbReference type="SAM" id="Phobius"/>
    </source>
</evidence>
<feature type="transmembrane region" description="Helical" evidence="1">
    <location>
        <begin position="68"/>
        <end position="92"/>
    </location>
</feature>
<proteinExistence type="predicted"/>
<keyword evidence="1" id="KW-0812">Transmembrane</keyword>
<reference evidence="2" key="2">
    <citation type="submission" date="2020-09" db="EMBL/GenBank/DDBJ databases">
        <authorList>
            <person name="Sun Q."/>
            <person name="Zhou Y."/>
        </authorList>
    </citation>
    <scope>NUCLEOTIDE SEQUENCE</scope>
    <source>
        <strain evidence="2">CGMCC 1.12360</strain>
    </source>
</reference>
<dbReference type="EMBL" id="BMEV01000032">
    <property type="protein sequence ID" value="GFZ77437.1"/>
    <property type="molecule type" value="Genomic_DNA"/>
</dbReference>
<dbReference type="AlphaFoldDB" id="A0A8J2TK46"/>
<evidence type="ECO:0000313" key="2">
    <source>
        <dbReference type="EMBL" id="GFZ77437.1"/>
    </source>
</evidence>
<organism evidence="2 3">
    <name type="scientific">Compostibacillus humi</name>
    <dbReference type="NCBI Taxonomy" id="1245525"/>
    <lineage>
        <taxon>Bacteria</taxon>
        <taxon>Bacillati</taxon>
        <taxon>Bacillota</taxon>
        <taxon>Bacilli</taxon>
        <taxon>Bacillales</taxon>
        <taxon>Bacillaceae</taxon>
        <taxon>Compostibacillus</taxon>
    </lineage>
</organism>
<gene>
    <name evidence="2" type="primary">yqhR</name>
    <name evidence="2" type="ORF">GCM10010978_18790</name>
</gene>
<dbReference type="InterPro" id="IPR024563">
    <property type="entry name" value="YqhR"/>
</dbReference>
<dbReference type="Pfam" id="PF11085">
    <property type="entry name" value="YqhR"/>
    <property type="match status" value="1"/>
</dbReference>
<feature type="transmembrane region" description="Helical" evidence="1">
    <location>
        <begin position="20"/>
        <end position="44"/>
    </location>
</feature>
<dbReference type="Proteomes" id="UP000602050">
    <property type="component" value="Unassembled WGS sequence"/>
</dbReference>
<reference evidence="2" key="1">
    <citation type="journal article" date="2014" name="Int. J. Syst. Evol. Microbiol.">
        <title>Complete genome sequence of Corynebacterium casei LMG S-19264T (=DSM 44701T), isolated from a smear-ripened cheese.</title>
        <authorList>
            <consortium name="US DOE Joint Genome Institute (JGI-PGF)"/>
            <person name="Walter F."/>
            <person name="Albersmeier A."/>
            <person name="Kalinowski J."/>
            <person name="Ruckert C."/>
        </authorList>
    </citation>
    <scope>NUCLEOTIDE SEQUENCE</scope>
    <source>
        <strain evidence="2">CGMCC 1.12360</strain>
    </source>
</reference>
<accession>A0A8J2TK46</accession>
<feature type="transmembrane region" description="Helical" evidence="1">
    <location>
        <begin position="99"/>
        <end position="118"/>
    </location>
</feature>
<dbReference type="RefSeq" id="WP_188392147.1">
    <property type="nucleotide sequence ID" value="NZ_BMEV01000032.1"/>
</dbReference>
<sequence length="166" mass="18976">MAENNNKLEQNQKEQPMTFLGRSLLTGFIGGIFWSLIGLFMYYFNFSEISPKFLLVTSWTKASWTNGWLGNLVTVILAGILSIVIAYVYLLLFKKINTMWMGVIYGVLLWVIIFYVVQPMFANIPTITSLHSHTIISTLSLFLLYGTFIGYSISYDYHDSQLGEVK</sequence>
<keyword evidence="1" id="KW-0472">Membrane</keyword>